<name>A0ABY5Y3Z7_9FLAO</name>
<evidence type="ECO:0000313" key="2">
    <source>
        <dbReference type="Proteomes" id="UP001059209"/>
    </source>
</evidence>
<keyword evidence="2" id="KW-1185">Reference proteome</keyword>
<protein>
    <submittedName>
        <fullName evidence="1">Uncharacterized protein</fullName>
    </submittedName>
</protein>
<dbReference type="EMBL" id="CP104205">
    <property type="protein sequence ID" value="UWX53726.1"/>
    <property type="molecule type" value="Genomic_DNA"/>
</dbReference>
<dbReference type="Proteomes" id="UP001059209">
    <property type="component" value="Chromosome"/>
</dbReference>
<reference evidence="1" key="1">
    <citation type="submission" date="2022-09" db="EMBL/GenBank/DDBJ databases">
        <title>Maribacter litopenaei sp. nov., isolated from the intestinal tract of the Pacific White Shrimp, Litopenaeus vannamei.</title>
        <authorList>
            <person name="Kim S.Y."/>
            <person name="Hwang C.Y."/>
        </authorList>
    </citation>
    <scope>NUCLEOTIDE SEQUENCE</scope>
    <source>
        <strain evidence="1">HL-LV01</strain>
    </source>
</reference>
<proteinExistence type="predicted"/>
<gene>
    <name evidence="1" type="ORF">NYZ99_11260</name>
</gene>
<organism evidence="1 2">
    <name type="scientific">Maribacter litopenaei</name>
    <dbReference type="NCBI Taxonomy" id="2976127"/>
    <lineage>
        <taxon>Bacteria</taxon>
        <taxon>Pseudomonadati</taxon>
        <taxon>Bacteroidota</taxon>
        <taxon>Flavobacteriia</taxon>
        <taxon>Flavobacteriales</taxon>
        <taxon>Flavobacteriaceae</taxon>
        <taxon>Maribacter</taxon>
    </lineage>
</organism>
<dbReference type="RefSeq" id="WP_260571231.1">
    <property type="nucleotide sequence ID" value="NZ_CP104205.1"/>
</dbReference>
<accession>A0ABY5Y3Z7</accession>
<sequence>MSKLELTFGMPNSGWLPTKLKTSDIALTFNASNIPENPIDQLCESLILALNGIETEMNWDLEPESYIFGLKPSGKEIDFNILKSGGLTKKRTLIYKLNGDFQSVILPMYRSLKKFNSLEYKKTDWTKIDQTKLDKLTKLVADRKNYLQHRL</sequence>
<evidence type="ECO:0000313" key="1">
    <source>
        <dbReference type="EMBL" id="UWX53726.1"/>
    </source>
</evidence>